<comment type="caution">
    <text evidence="10">Lacks conserved residue(s) required for the propagation of feature annotation.</text>
</comment>
<keyword evidence="5 10" id="KW-0378">Hydrolase</keyword>
<reference evidence="12 13" key="1">
    <citation type="journal article" date="2018" name="ISME J.">
        <title>Endosymbiont genomes yield clues of tubeworm success.</title>
        <authorList>
            <person name="Li Y."/>
            <person name="Liles M.R."/>
            <person name="Halanych K.M."/>
        </authorList>
    </citation>
    <scope>NUCLEOTIDE SEQUENCE [LARGE SCALE GENOMIC DNA]</scope>
    <source>
        <strain evidence="12">A1422</strain>
    </source>
</reference>
<feature type="binding site" evidence="10">
    <location>
        <position position="75"/>
    </location>
    <ligand>
        <name>Mg(2+)</name>
        <dbReference type="ChEBI" id="CHEBI:18420"/>
    </ligand>
</feature>
<proteinExistence type="inferred from homology"/>
<evidence type="ECO:0000256" key="6">
    <source>
        <dbReference type="ARBA" id="ARBA00022842"/>
    </source>
</evidence>
<dbReference type="GO" id="GO:0035870">
    <property type="term" value="F:dITP diphosphatase activity"/>
    <property type="evidence" value="ECO:0007669"/>
    <property type="project" value="UniProtKB-UniRule"/>
</dbReference>
<evidence type="ECO:0000256" key="1">
    <source>
        <dbReference type="ARBA" id="ARBA00008023"/>
    </source>
</evidence>
<keyword evidence="7 10" id="KW-0546">Nucleotide metabolism</keyword>
<evidence type="ECO:0000256" key="5">
    <source>
        <dbReference type="ARBA" id="ARBA00022801"/>
    </source>
</evidence>
<organism evidence="12 13">
    <name type="scientific">endosymbiont of Lamellibrachia luymesi</name>
    <dbReference type="NCBI Taxonomy" id="2200907"/>
    <lineage>
        <taxon>Bacteria</taxon>
        <taxon>Pseudomonadati</taxon>
        <taxon>Pseudomonadota</taxon>
        <taxon>Gammaproteobacteria</taxon>
        <taxon>sulfur-oxidizing symbionts</taxon>
    </lineage>
</organism>
<feature type="binding site" evidence="10">
    <location>
        <begin position="188"/>
        <end position="189"/>
    </location>
    <ligand>
        <name>substrate</name>
    </ligand>
</feature>
<evidence type="ECO:0000313" key="13">
    <source>
        <dbReference type="Proteomes" id="UP000255508"/>
    </source>
</evidence>
<evidence type="ECO:0000256" key="4">
    <source>
        <dbReference type="ARBA" id="ARBA00022741"/>
    </source>
</evidence>
<keyword evidence="3 10" id="KW-0479">Metal-binding</keyword>
<dbReference type="InterPro" id="IPR029001">
    <property type="entry name" value="ITPase-like_fam"/>
</dbReference>
<comment type="function">
    <text evidence="10">Pyrophosphatase that catalyzes the hydrolysis of nucleoside triphosphates to their monophosphate derivatives, with a high preference for the non-canonical purine nucleotides XTP (xanthosine triphosphate), dITP (deoxyinosine triphosphate) and ITP. Seems to function as a house-cleaning enzyme that removes non-canonical purine nucleotides from the nucleotide pool, thus preventing their incorporation into DNA/RNA and avoiding chromosomal lesions.</text>
</comment>
<feature type="active site" description="Proton acceptor" evidence="10">
    <location>
        <position position="75"/>
    </location>
</feature>
<dbReference type="Gene3D" id="3.90.950.10">
    <property type="match status" value="1"/>
</dbReference>
<dbReference type="InterPro" id="IPR002637">
    <property type="entry name" value="RdgB/HAM1"/>
</dbReference>
<comment type="cofactor">
    <cofactor evidence="10">
        <name>Mg(2+)</name>
        <dbReference type="ChEBI" id="CHEBI:18420"/>
    </cofactor>
    <text evidence="10">Binds 1 Mg(2+) ion per subunit.</text>
</comment>
<feature type="binding site" evidence="10">
    <location>
        <position position="183"/>
    </location>
    <ligand>
        <name>substrate</name>
    </ligand>
</feature>
<protein>
    <recommendedName>
        <fullName evidence="10">dITP/XTP pyrophosphatase</fullName>
        <ecNumber evidence="10">3.6.1.66</ecNumber>
    </recommendedName>
    <alternativeName>
        <fullName evidence="10">Non-canonical purine NTP pyrophosphatase</fullName>
    </alternativeName>
    <alternativeName>
        <fullName evidence="10">Non-standard purine NTP pyrophosphatase</fullName>
    </alternativeName>
    <alternativeName>
        <fullName evidence="10">Nucleoside-triphosphate diphosphatase</fullName>
    </alternativeName>
    <alternativeName>
        <fullName evidence="10">Nucleoside-triphosphate pyrophosphatase</fullName>
        <shortName evidence="10">NTPase</shortName>
    </alternativeName>
</protein>
<evidence type="ECO:0000256" key="3">
    <source>
        <dbReference type="ARBA" id="ARBA00022723"/>
    </source>
</evidence>
<dbReference type="GO" id="GO:0009117">
    <property type="term" value="P:nucleotide metabolic process"/>
    <property type="evidence" value="ECO:0007669"/>
    <property type="project" value="UniProtKB-KW"/>
</dbReference>
<evidence type="ECO:0000256" key="11">
    <source>
        <dbReference type="RuleBase" id="RU003781"/>
    </source>
</evidence>
<dbReference type="AlphaFoldDB" id="A0A370DA27"/>
<dbReference type="NCBIfam" id="TIGR00042">
    <property type="entry name" value="RdgB/HAM1 family non-canonical purine NTP pyrophosphatase"/>
    <property type="match status" value="1"/>
</dbReference>
<dbReference type="PANTHER" id="PTHR11067:SF9">
    <property type="entry name" value="INOSINE TRIPHOSPHATE PYROPHOSPHATASE"/>
    <property type="match status" value="1"/>
</dbReference>
<dbReference type="PANTHER" id="PTHR11067">
    <property type="entry name" value="INOSINE TRIPHOSPHATE PYROPHOSPHATASE/HAM1 PROTEIN"/>
    <property type="match status" value="1"/>
</dbReference>
<dbReference type="GO" id="GO:0009146">
    <property type="term" value="P:purine nucleoside triphosphate catabolic process"/>
    <property type="evidence" value="ECO:0007669"/>
    <property type="project" value="UniProtKB-UniRule"/>
</dbReference>
<evidence type="ECO:0000313" key="12">
    <source>
        <dbReference type="EMBL" id="RDH81748.1"/>
    </source>
</evidence>
<comment type="similarity">
    <text evidence="1 10 11">Belongs to the HAM1 NTPase family.</text>
</comment>
<evidence type="ECO:0000256" key="10">
    <source>
        <dbReference type="HAMAP-Rule" id="MF_01405"/>
    </source>
</evidence>
<dbReference type="GO" id="GO:0005829">
    <property type="term" value="C:cytosol"/>
    <property type="evidence" value="ECO:0007669"/>
    <property type="project" value="TreeGrafter"/>
</dbReference>
<comment type="catalytic activity">
    <reaction evidence="8 10">
        <text>dITP + H2O = dIMP + diphosphate + H(+)</text>
        <dbReference type="Rhea" id="RHEA:28342"/>
        <dbReference type="ChEBI" id="CHEBI:15377"/>
        <dbReference type="ChEBI" id="CHEBI:15378"/>
        <dbReference type="ChEBI" id="CHEBI:33019"/>
        <dbReference type="ChEBI" id="CHEBI:61194"/>
        <dbReference type="ChEBI" id="CHEBI:61382"/>
        <dbReference type="EC" id="3.6.1.66"/>
    </reaction>
</comment>
<keyword evidence="4 10" id="KW-0547">Nucleotide-binding</keyword>
<evidence type="ECO:0000256" key="8">
    <source>
        <dbReference type="ARBA" id="ARBA00051875"/>
    </source>
</evidence>
<dbReference type="SUPFAM" id="SSF52972">
    <property type="entry name" value="ITPase-like"/>
    <property type="match status" value="1"/>
</dbReference>
<dbReference type="GO" id="GO:0017111">
    <property type="term" value="F:ribonucleoside triphosphate phosphatase activity"/>
    <property type="evidence" value="ECO:0007669"/>
    <property type="project" value="InterPro"/>
</dbReference>
<dbReference type="EMBL" id="QFXD01000329">
    <property type="protein sequence ID" value="RDH81748.1"/>
    <property type="molecule type" value="Genomic_DNA"/>
</dbReference>
<feature type="binding site" evidence="10">
    <location>
        <begin position="160"/>
        <end position="163"/>
    </location>
    <ligand>
        <name>substrate</name>
    </ligand>
</feature>
<dbReference type="GO" id="GO:0036220">
    <property type="term" value="F:ITP diphosphatase activity"/>
    <property type="evidence" value="ECO:0007669"/>
    <property type="project" value="UniProtKB-UniRule"/>
</dbReference>
<comment type="subunit">
    <text evidence="2 10">Homodimer.</text>
</comment>
<evidence type="ECO:0000256" key="7">
    <source>
        <dbReference type="ARBA" id="ARBA00023080"/>
    </source>
</evidence>
<dbReference type="GO" id="GO:0000166">
    <property type="term" value="F:nucleotide binding"/>
    <property type="evidence" value="ECO:0007669"/>
    <property type="project" value="UniProtKB-KW"/>
</dbReference>
<dbReference type="GO" id="GO:0046872">
    <property type="term" value="F:metal ion binding"/>
    <property type="evidence" value="ECO:0007669"/>
    <property type="project" value="UniProtKB-KW"/>
</dbReference>
<keyword evidence="6 10" id="KW-0460">Magnesium</keyword>
<name>A0A370DA27_9GAMM</name>
<dbReference type="InterPro" id="IPR020922">
    <property type="entry name" value="dITP/XTP_pyrophosphatase"/>
</dbReference>
<gene>
    <name evidence="12" type="primary">rdgB</name>
    <name evidence="12" type="ORF">DIZ79_18570</name>
</gene>
<comment type="catalytic activity">
    <reaction evidence="10">
        <text>ITP + H2O = IMP + diphosphate + H(+)</text>
        <dbReference type="Rhea" id="RHEA:29399"/>
        <dbReference type="ChEBI" id="CHEBI:15377"/>
        <dbReference type="ChEBI" id="CHEBI:15378"/>
        <dbReference type="ChEBI" id="CHEBI:33019"/>
        <dbReference type="ChEBI" id="CHEBI:58053"/>
        <dbReference type="ChEBI" id="CHEBI:61402"/>
        <dbReference type="EC" id="3.6.1.66"/>
    </reaction>
</comment>
<comment type="catalytic activity">
    <reaction evidence="9 10">
        <text>XTP + H2O = XMP + diphosphate + H(+)</text>
        <dbReference type="Rhea" id="RHEA:28610"/>
        <dbReference type="ChEBI" id="CHEBI:15377"/>
        <dbReference type="ChEBI" id="CHEBI:15378"/>
        <dbReference type="ChEBI" id="CHEBI:33019"/>
        <dbReference type="ChEBI" id="CHEBI:57464"/>
        <dbReference type="ChEBI" id="CHEBI:61314"/>
        <dbReference type="EC" id="3.6.1.66"/>
    </reaction>
</comment>
<dbReference type="EC" id="3.6.1.66" evidence="10"/>
<accession>A0A370DA27</accession>
<dbReference type="FunFam" id="3.90.950.10:FF:000001">
    <property type="entry name" value="dITP/XTP pyrophosphatase"/>
    <property type="match status" value="1"/>
</dbReference>
<evidence type="ECO:0000256" key="2">
    <source>
        <dbReference type="ARBA" id="ARBA00011738"/>
    </source>
</evidence>
<feature type="binding site" evidence="10">
    <location>
        <position position="76"/>
    </location>
    <ligand>
        <name>substrate</name>
    </ligand>
</feature>
<feature type="binding site" evidence="10">
    <location>
        <begin position="14"/>
        <end position="19"/>
    </location>
    <ligand>
        <name>substrate</name>
    </ligand>
</feature>
<evidence type="ECO:0000256" key="9">
    <source>
        <dbReference type="ARBA" id="ARBA00052017"/>
    </source>
</evidence>
<dbReference type="CDD" id="cd00515">
    <property type="entry name" value="HAM1"/>
    <property type="match status" value="1"/>
</dbReference>
<dbReference type="Pfam" id="PF01725">
    <property type="entry name" value="Ham1p_like"/>
    <property type="match status" value="1"/>
</dbReference>
<comment type="caution">
    <text evidence="12">The sequence shown here is derived from an EMBL/GenBank/DDBJ whole genome shotgun (WGS) entry which is preliminary data.</text>
</comment>
<sequence>MTSRHTGERIVLASNNAGKVREINQLLAAGQIEVVPQRDFDIPDAVEDGLSFVENAIKKARHASGLSGLPAIADDSGIEVDALKGAPGIFSARFAGEGASDQANLEKLLESLKDVPEEARTARFQCLLVYMRHAEDPTPIICQGTWEGRVLFEARGDNGFGYDPVFYVPTHNCTSAELPAEVKNSLSHRGQALQKLLAALTE</sequence>
<dbReference type="Proteomes" id="UP000255508">
    <property type="component" value="Unassembled WGS sequence"/>
</dbReference>
<dbReference type="GO" id="GO:0036222">
    <property type="term" value="F:XTP diphosphatase activity"/>
    <property type="evidence" value="ECO:0007669"/>
    <property type="project" value="UniProtKB-UniRule"/>
</dbReference>
<dbReference type="HAMAP" id="MF_01405">
    <property type="entry name" value="Non_canon_purine_NTPase"/>
    <property type="match status" value="1"/>
</dbReference>